<feature type="region of interest" description="Disordered" evidence="4">
    <location>
        <begin position="223"/>
        <end position="255"/>
    </location>
</feature>
<reference evidence="5 6" key="1">
    <citation type="submission" date="2023-04" db="EMBL/GenBank/DDBJ databases">
        <title>Genome of Basidiobolus ranarum AG-B5.</title>
        <authorList>
            <person name="Stajich J.E."/>
            <person name="Carter-House D."/>
            <person name="Gryganskyi A."/>
        </authorList>
    </citation>
    <scope>NUCLEOTIDE SEQUENCE [LARGE SCALE GENOMIC DNA]</scope>
    <source>
        <strain evidence="5 6">AG-B5</strain>
    </source>
</reference>
<dbReference type="InterPro" id="IPR051165">
    <property type="entry name" value="Multifunctional_ANK_Repeat"/>
</dbReference>
<sequence>MGRSDPAHRLRIAASEGNLYLVRKLYEERGINIDSQDMAGKTALMYATENGQKEVVEYLLDKGHEEKEISKDFEGNTVLIVATEKRAEEIFTTYVKRYPETVLMANKAGVFPLIIAAKEGYNNLVNIILDYGGDINQTDHQGCTALHHAAAWGHLKTATLLLERGCRHNHQNFAGWTAVDYAYNIPIKLHLEEYAKKPFESSKRFAVAIPTLSGLDLASHSMSSESKTIPSSPRSQVIPISSYRNRSHSASDKLT</sequence>
<dbReference type="Gene3D" id="1.25.40.20">
    <property type="entry name" value="Ankyrin repeat-containing domain"/>
    <property type="match status" value="2"/>
</dbReference>
<dbReference type="InterPro" id="IPR002110">
    <property type="entry name" value="Ankyrin_rpt"/>
</dbReference>
<dbReference type="PROSITE" id="PS50088">
    <property type="entry name" value="ANK_REPEAT"/>
    <property type="match status" value="3"/>
</dbReference>
<evidence type="ECO:0000313" key="6">
    <source>
        <dbReference type="Proteomes" id="UP001479436"/>
    </source>
</evidence>
<evidence type="ECO:0000256" key="3">
    <source>
        <dbReference type="PROSITE-ProRule" id="PRU00023"/>
    </source>
</evidence>
<evidence type="ECO:0000256" key="4">
    <source>
        <dbReference type="SAM" id="MobiDB-lite"/>
    </source>
</evidence>
<name>A0ABR2WID2_9FUNG</name>
<protein>
    <submittedName>
        <fullName evidence="5">Target of rapamycin complex 2 subunit avo2</fullName>
    </submittedName>
</protein>
<evidence type="ECO:0000256" key="2">
    <source>
        <dbReference type="ARBA" id="ARBA00023043"/>
    </source>
</evidence>
<dbReference type="SMART" id="SM00248">
    <property type="entry name" value="ANK"/>
    <property type="match status" value="4"/>
</dbReference>
<dbReference type="Proteomes" id="UP001479436">
    <property type="component" value="Unassembled WGS sequence"/>
</dbReference>
<keyword evidence="2 3" id="KW-0040">ANK repeat</keyword>
<dbReference type="InterPro" id="IPR036770">
    <property type="entry name" value="Ankyrin_rpt-contain_sf"/>
</dbReference>
<feature type="repeat" description="ANK" evidence="3">
    <location>
        <begin position="39"/>
        <end position="71"/>
    </location>
</feature>
<feature type="repeat" description="ANK" evidence="3">
    <location>
        <begin position="108"/>
        <end position="140"/>
    </location>
</feature>
<dbReference type="PANTHER" id="PTHR24123:SF33">
    <property type="entry name" value="PROTEIN HOS4"/>
    <property type="match status" value="1"/>
</dbReference>
<feature type="repeat" description="ANK" evidence="3">
    <location>
        <begin position="141"/>
        <end position="173"/>
    </location>
</feature>
<keyword evidence="6" id="KW-1185">Reference proteome</keyword>
<comment type="caution">
    <text evidence="5">The sequence shown here is derived from an EMBL/GenBank/DDBJ whole genome shotgun (WGS) entry which is preliminary data.</text>
</comment>
<dbReference type="EMBL" id="JASJQH010001501">
    <property type="protein sequence ID" value="KAK9761206.1"/>
    <property type="molecule type" value="Genomic_DNA"/>
</dbReference>
<dbReference type="PANTHER" id="PTHR24123">
    <property type="entry name" value="ANKYRIN REPEAT-CONTAINING"/>
    <property type="match status" value="1"/>
</dbReference>
<evidence type="ECO:0000313" key="5">
    <source>
        <dbReference type="EMBL" id="KAK9761206.1"/>
    </source>
</evidence>
<evidence type="ECO:0000256" key="1">
    <source>
        <dbReference type="ARBA" id="ARBA00022737"/>
    </source>
</evidence>
<dbReference type="PRINTS" id="PR01415">
    <property type="entry name" value="ANKYRIN"/>
</dbReference>
<feature type="compositionally biased region" description="Polar residues" evidence="4">
    <location>
        <begin position="223"/>
        <end position="244"/>
    </location>
</feature>
<dbReference type="SUPFAM" id="SSF48403">
    <property type="entry name" value="Ankyrin repeat"/>
    <property type="match status" value="1"/>
</dbReference>
<accession>A0ABR2WID2</accession>
<dbReference type="PROSITE" id="PS50297">
    <property type="entry name" value="ANK_REP_REGION"/>
    <property type="match status" value="3"/>
</dbReference>
<gene>
    <name evidence="5" type="primary">AVO2</name>
    <name evidence="5" type="ORF">K7432_014052</name>
</gene>
<organism evidence="5 6">
    <name type="scientific">Basidiobolus ranarum</name>
    <dbReference type="NCBI Taxonomy" id="34480"/>
    <lineage>
        <taxon>Eukaryota</taxon>
        <taxon>Fungi</taxon>
        <taxon>Fungi incertae sedis</taxon>
        <taxon>Zoopagomycota</taxon>
        <taxon>Entomophthoromycotina</taxon>
        <taxon>Basidiobolomycetes</taxon>
        <taxon>Basidiobolales</taxon>
        <taxon>Basidiobolaceae</taxon>
        <taxon>Basidiobolus</taxon>
    </lineage>
</organism>
<keyword evidence="1" id="KW-0677">Repeat</keyword>
<proteinExistence type="predicted"/>
<dbReference type="Pfam" id="PF12796">
    <property type="entry name" value="Ank_2"/>
    <property type="match status" value="2"/>
</dbReference>